<name>A0A2Z4GD64_9BACT</name>
<dbReference type="GO" id="GO:0000156">
    <property type="term" value="F:phosphorelay response regulator activity"/>
    <property type="evidence" value="ECO:0007669"/>
    <property type="project" value="InterPro"/>
</dbReference>
<organism evidence="2 3">
    <name type="scientific">Arcticibacterium luteifluviistationis</name>
    <dbReference type="NCBI Taxonomy" id="1784714"/>
    <lineage>
        <taxon>Bacteria</taxon>
        <taxon>Pseudomonadati</taxon>
        <taxon>Bacteroidota</taxon>
        <taxon>Cytophagia</taxon>
        <taxon>Cytophagales</taxon>
        <taxon>Leadbetterellaceae</taxon>
        <taxon>Arcticibacterium</taxon>
    </lineage>
</organism>
<dbReference type="PANTHER" id="PTHR37299">
    <property type="entry name" value="TRANSCRIPTIONAL REGULATOR-RELATED"/>
    <property type="match status" value="1"/>
</dbReference>
<evidence type="ECO:0000313" key="2">
    <source>
        <dbReference type="EMBL" id="AWV99028.1"/>
    </source>
</evidence>
<dbReference type="SMART" id="SM00850">
    <property type="entry name" value="LytTR"/>
    <property type="match status" value="1"/>
</dbReference>
<keyword evidence="3" id="KW-1185">Reference proteome</keyword>
<sequence length="102" mass="12112">MNYFSTKIEKLIGGDIKDVSHFKADINYTSIHLKNGEKYMLSYTLKRFEEMLENSENFVRIHRKYIVNFDFVSNKGKYEVLLRDGQTLPIARRKSNLNFVQL</sequence>
<evidence type="ECO:0000313" key="3">
    <source>
        <dbReference type="Proteomes" id="UP000249873"/>
    </source>
</evidence>
<dbReference type="EMBL" id="CP029480">
    <property type="protein sequence ID" value="AWV99028.1"/>
    <property type="molecule type" value="Genomic_DNA"/>
</dbReference>
<feature type="domain" description="HTH LytTR-type" evidence="1">
    <location>
        <begin position="15"/>
        <end position="102"/>
    </location>
</feature>
<dbReference type="PROSITE" id="PS50930">
    <property type="entry name" value="HTH_LYTTR"/>
    <property type="match status" value="1"/>
</dbReference>
<evidence type="ECO:0000259" key="1">
    <source>
        <dbReference type="PROSITE" id="PS50930"/>
    </source>
</evidence>
<dbReference type="AlphaFoldDB" id="A0A2Z4GD64"/>
<dbReference type="Gene3D" id="2.40.50.1020">
    <property type="entry name" value="LytTr DNA-binding domain"/>
    <property type="match status" value="1"/>
</dbReference>
<dbReference type="InterPro" id="IPR046947">
    <property type="entry name" value="LytR-like"/>
</dbReference>
<accession>A0A2Z4GD64</accession>
<dbReference type="KEGG" id="als:DJ013_12975"/>
<dbReference type="Pfam" id="PF04397">
    <property type="entry name" value="LytTR"/>
    <property type="match status" value="1"/>
</dbReference>
<dbReference type="RefSeq" id="WP_111372221.1">
    <property type="nucleotide sequence ID" value="NZ_CP029480.1"/>
</dbReference>
<protein>
    <recommendedName>
        <fullName evidence="1">HTH LytTR-type domain-containing protein</fullName>
    </recommendedName>
</protein>
<dbReference type="GO" id="GO:0003677">
    <property type="term" value="F:DNA binding"/>
    <property type="evidence" value="ECO:0007669"/>
    <property type="project" value="InterPro"/>
</dbReference>
<dbReference type="InterPro" id="IPR007492">
    <property type="entry name" value="LytTR_DNA-bd_dom"/>
</dbReference>
<dbReference type="PANTHER" id="PTHR37299:SF1">
    <property type="entry name" value="STAGE 0 SPORULATION PROTEIN A HOMOLOG"/>
    <property type="match status" value="1"/>
</dbReference>
<proteinExistence type="predicted"/>
<gene>
    <name evidence="2" type="ORF">DJ013_12975</name>
</gene>
<dbReference type="Proteomes" id="UP000249873">
    <property type="component" value="Chromosome"/>
</dbReference>
<reference evidence="2 3" key="1">
    <citation type="submission" date="2018-05" db="EMBL/GenBank/DDBJ databases">
        <title>Complete genome sequence of Arcticibacterium luteifluviistationis SM1504T, a cytophagaceae bacterium isolated from Arctic surface seawater.</title>
        <authorList>
            <person name="Li Y."/>
            <person name="Qin Q.-L."/>
        </authorList>
    </citation>
    <scope>NUCLEOTIDE SEQUENCE [LARGE SCALE GENOMIC DNA]</scope>
    <source>
        <strain evidence="2 3">SM1504</strain>
    </source>
</reference>
<dbReference type="OrthoDB" id="1430683at2"/>